<gene>
    <name evidence="8" type="ORF">DBO85_04065</name>
</gene>
<dbReference type="EMBL" id="QASN01000006">
    <property type="protein sequence ID" value="PTU75857.1"/>
    <property type="molecule type" value="Genomic_DNA"/>
</dbReference>
<dbReference type="InterPro" id="IPR011991">
    <property type="entry name" value="ArsR-like_HTH"/>
</dbReference>
<dbReference type="CDD" id="cd00090">
    <property type="entry name" value="HTH_ARSR"/>
    <property type="match status" value="1"/>
</dbReference>
<dbReference type="SUPFAM" id="SSF52788">
    <property type="entry name" value="Phosphotyrosine protein phosphatases I"/>
    <property type="match status" value="1"/>
</dbReference>
<dbReference type="InterPro" id="IPR036196">
    <property type="entry name" value="Ptyr_pPase_sf"/>
</dbReference>
<dbReference type="PRINTS" id="PR00778">
    <property type="entry name" value="HTHARSR"/>
</dbReference>
<protein>
    <submittedName>
        <fullName evidence="8">ArsR family transcriptional regulator</fullName>
    </submittedName>
</protein>
<keyword evidence="2" id="KW-0479">Metal-binding</keyword>
<dbReference type="InterPro" id="IPR001845">
    <property type="entry name" value="HTH_ArsR_DNA-bd_dom"/>
</dbReference>
<dbReference type="InterPro" id="IPR036388">
    <property type="entry name" value="WH-like_DNA-bd_sf"/>
</dbReference>
<dbReference type="GO" id="GO:0003677">
    <property type="term" value="F:DNA binding"/>
    <property type="evidence" value="ECO:0007669"/>
    <property type="project" value="UniProtKB-KW"/>
</dbReference>
<evidence type="ECO:0000313" key="8">
    <source>
        <dbReference type="EMBL" id="PTU75857.1"/>
    </source>
</evidence>
<dbReference type="SMART" id="SM00226">
    <property type="entry name" value="LMWPc"/>
    <property type="match status" value="1"/>
</dbReference>
<dbReference type="SMART" id="SM00418">
    <property type="entry name" value="HTH_ARSR"/>
    <property type="match status" value="1"/>
</dbReference>
<dbReference type="GO" id="GO:0046685">
    <property type="term" value="P:response to arsenic-containing substance"/>
    <property type="evidence" value="ECO:0007669"/>
    <property type="project" value="UniProtKB-KW"/>
</dbReference>
<feature type="domain" description="HTH arsR-type" evidence="7">
    <location>
        <begin position="139"/>
        <end position="233"/>
    </location>
</feature>
<keyword evidence="1" id="KW-0059">Arsenical resistance</keyword>
<keyword evidence="2" id="KW-0480">Metal-thiolate cluster</keyword>
<dbReference type="InterPro" id="IPR036390">
    <property type="entry name" value="WH_DNA-bd_sf"/>
</dbReference>
<dbReference type="Gene3D" id="1.10.10.10">
    <property type="entry name" value="Winged helix-like DNA-binding domain superfamily/Winged helix DNA-binding domain"/>
    <property type="match status" value="1"/>
</dbReference>
<evidence type="ECO:0000256" key="6">
    <source>
        <dbReference type="ARBA" id="ARBA00060178"/>
    </source>
</evidence>
<name>A0A2T5PDT1_9PSED</name>
<evidence type="ECO:0000256" key="4">
    <source>
        <dbReference type="ARBA" id="ARBA00023125"/>
    </source>
</evidence>
<dbReference type="RefSeq" id="WP_108105502.1">
    <property type="nucleotide sequence ID" value="NZ_QASN01000006.1"/>
</dbReference>
<evidence type="ECO:0000256" key="1">
    <source>
        <dbReference type="ARBA" id="ARBA00022849"/>
    </source>
</evidence>
<dbReference type="GO" id="GO:0003700">
    <property type="term" value="F:DNA-binding transcription factor activity"/>
    <property type="evidence" value="ECO:0007669"/>
    <property type="project" value="InterPro"/>
</dbReference>
<keyword evidence="5" id="KW-0804">Transcription</keyword>
<dbReference type="SUPFAM" id="SSF46785">
    <property type="entry name" value="Winged helix' DNA-binding domain"/>
    <property type="match status" value="1"/>
</dbReference>
<sequence length="258" mass="28319">MSPPLRVLFLCVANSARSLMAEALLRQSGAGRYAVFSAGSRPAQPDPRALAALEATGVPVEGLRSKAIDEYAGEHFDYVITLCDKAALECAALPEADEFLAWHFEDPAGSQHPQAYRQTLQAIHERIKLFLLINDKEQAQLADSLTPLALFKCLADETRARLCLLIASEGELCVCELTAALQQSQPKISRHLAALRACGLLEDRRRGQWVYYRLHPLLPAWARAIVELAGTAAVAEVAADRTRLCCMGERPLRLAEQC</sequence>
<dbReference type="PROSITE" id="PS50987">
    <property type="entry name" value="HTH_ARSR_2"/>
    <property type="match status" value="1"/>
</dbReference>
<dbReference type="OrthoDB" id="9793058at2"/>
<proteinExistence type="predicted"/>
<evidence type="ECO:0000259" key="7">
    <source>
        <dbReference type="PROSITE" id="PS50987"/>
    </source>
</evidence>
<keyword evidence="9" id="KW-1185">Reference proteome</keyword>
<organism evidence="8 9">
    <name type="scientific">Pseudomonas mangrovi</name>
    <dbReference type="NCBI Taxonomy" id="2161748"/>
    <lineage>
        <taxon>Bacteria</taxon>
        <taxon>Pseudomonadati</taxon>
        <taxon>Pseudomonadota</taxon>
        <taxon>Gammaproteobacteria</taxon>
        <taxon>Pseudomonadales</taxon>
        <taxon>Pseudomonadaceae</taxon>
        <taxon>Pseudomonas</taxon>
    </lineage>
</organism>
<dbReference type="Pfam" id="PF01022">
    <property type="entry name" value="HTH_5"/>
    <property type="match status" value="1"/>
</dbReference>
<evidence type="ECO:0000256" key="3">
    <source>
        <dbReference type="ARBA" id="ARBA00023015"/>
    </source>
</evidence>
<keyword evidence="4" id="KW-0238">DNA-binding</keyword>
<dbReference type="Gene3D" id="3.40.50.2300">
    <property type="match status" value="1"/>
</dbReference>
<reference evidence="8 9" key="1">
    <citation type="submission" date="2018-04" db="EMBL/GenBank/DDBJ databases">
        <title>Pseudomonas sp. nov., isolated from mangrove soil.</title>
        <authorList>
            <person name="Chen C."/>
        </authorList>
    </citation>
    <scope>NUCLEOTIDE SEQUENCE [LARGE SCALE GENOMIC DNA]</scope>
    <source>
        <strain evidence="8 9">TC-11</strain>
    </source>
</reference>
<dbReference type="FunFam" id="1.10.10.10:FF:000279">
    <property type="entry name" value="Transcriptional regulator, ArsR family"/>
    <property type="match status" value="1"/>
</dbReference>
<keyword evidence="3" id="KW-0805">Transcription regulation</keyword>
<evidence type="ECO:0000256" key="5">
    <source>
        <dbReference type="ARBA" id="ARBA00023163"/>
    </source>
</evidence>
<dbReference type="AlphaFoldDB" id="A0A2T5PDT1"/>
<dbReference type="Pfam" id="PF01451">
    <property type="entry name" value="LMWPc"/>
    <property type="match status" value="1"/>
</dbReference>
<dbReference type="NCBIfam" id="NF033788">
    <property type="entry name" value="HTH_metalloreg"/>
    <property type="match status" value="1"/>
</dbReference>
<dbReference type="InterPro" id="IPR023485">
    <property type="entry name" value="Ptyr_pPase"/>
</dbReference>
<dbReference type="PANTHER" id="PTHR43428">
    <property type="entry name" value="ARSENATE REDUCTASE"/>
    <property type="match status" value="1"/>
</dbReference>
<dbReference type="PANTHER" id="PTHR43428:SF1">
    <property type="entry name" value="ARSENATE REDUCTASE"/>
    <property type="match status" value="1"/>
</dbReference>
<dbReference type="NCBIfam" id="NF007528">
    <property type="entry name" value="PRK10141.1"/>
    <property type="match status" value="1"/>
</dbReference>
<evidence type="ECO:0000313" key="9">
    <source>
        <dbReference type="Proteomes" id="UP000244064"/>
    </source>
</evidence>
<dbReference type="CDD" id="cd16345">
    <property type="entry name" value="LMWP_ArsC"/>
    <property type="match status" value="1"/>
</dbReference>
<accession>A0A2T5PDT1</accession>
<dbReference type="GO" id="GO:0046872">
    <property type="term" value="F:metal ion binding"/>
    <property type="evidence" value="ECO:0007669"/>
    <property type="project" value="UniProtKB-KW"/>
</dbReference>
<dbReference type="Proteomes" id="UP000244064">
    <property type="component" value="Unassembled WGS sequence"/>
</dbReference>
<comment type="function">
    <text evidence="6">Binds arsenite and regulates the expression of arsenic efflux pumps. In vitro, also binds antimony and bismuth, but not arsenate.</text>
</comment>
<comment type="caution">
    <text evidence="8">The sequence shown here is derived from an EMBL/GenBank/DDBJ whole genome shotgun (WGS) entry which is preliminary data.</text>
</comment>
<evidence type="ECO:0000256" key="2">
    <source>
        <dbReference type="ARBA" id="ARBA00022851"/>
    </source>
</evidence>